<dbReference type="EMBL" id="MCFK01002023">
    <property type="protein sequence ID" value="RKF64237.1"/>
    <property type="molecule type" value="Genomic_DNA"/>
</dbReference>
<dbReference type="OrthoDB" id="5395975at2759"/>
<feature type="region of interest" description="Disordered" evidence="1">
    <location>
        <begin position="78"/>
        <end position="103"/>
    </location>
</feature>
<gene>
    <name evidence="2" type="ORF">OnM2_020050</name>
</gene>
<proteinExistence type="predicted"/>
<keyword evidence="3" id="KW-1185">Reference proteome</keyword>
<accession>A0A420I3J2</accession>
<evidence type="ECO:0000256" key="1">
    <source>
        <dbReference type="SAM" id="MobiDB-lite"/>
    </source>
</evidence>
<sequence>MSRVQLNQDVEVLVHISAPSNRESEARWRDLAQSYLNFEPVSRRKLDIVTNQSSFSQEDQDNTVNTSRVSLNASHVAAQPVSGHIKRKTHHESADSIKYNDPINNDVEENEQISGLEKCPTEAETYLTHDTALGSSPFLRVSSYKLKNCLNLDVDNYCSNLQYTRKNDPEEFNTGMKNFQIHGHVDYHSSKFETERPKTIQHDLVSSQASTSSKRRMITVDAENIPLNSSISCNLQDTTVEKRLCVEPLYPQGTEKTKSIIFSSENKASSVLKFNQGVKMGKWSKALEIRSPPPPIGNSTLCPEDLITQPLRVLAERGRLEKNFQPTETKRDLQPTERGYWYIICSSWDRELRIRCWNCLGTYIEKDNSAGWGVWCVRDENFEFIRVYSWGIIIGHIYLLLRMASEGKVSKTGACWIDADGQEIVKICSNK</sequence>
<organism evidence="2 3">
    <name type="scientific">Erysiphe neolycopersici</name>
    <dbReference type="NCBI Taxonomy" id="212602"/>
    <lineage>
        <taxon>Eukaryota</taxon>
        <taxon>Fungi</taxon>
        <taxon>Dikarya</taxon>
        <taxon>Ascomycota</taxon>
        <taxon>Pezizomycotina</taxon>
        <taxon>Leotiomycetes</taxon>
        <taxon>Erysiphales</taxon>
        <taxon>Erysiphaceae</taxon>
        <taxon>Erysiphe</taxon>
    </lineage>
</organism>
<evidence type="ECO:0000313" key="2">
    <source>
        <dbReference type="EMBL" id="RKF64237.1"/>
    </source>
</evidence>
<dbReference type="AlphaFoldDB" id="A0A420I3J2"/>
<comment type="caution">
    <text evidence="2">The sequence shown here is derived from an EMBL/GenBank/DDBJ whole genome shotgun (WGS) entry which is preliminary data.</text>
</comment>
<name>A0A420I3J2_9PEZI</name>
<reference evidence="2 3" key="1">
    <citation type="journal article" date="2018" name="BMC Genomics">
        <title>Comparative genome analyses reveal sequence features reflecting distinct modes of host-adaptation between dicot and monocot powdery mildew.</title>
        <authorList>
            <person name="Wu Y."/>
            <person name="Ma X."/>
            <person name="Pan Z."/>
            <person name="Kale S.D."/>
            <person name="Song Y."/>
            <person name="King H."/>
            <person name="Zhang Q."/>
            <person name="Presley C."/>
            <person name="Deng X."/>
            <person name="Wei C.I."/>
            <person name="Xiao S."/>
        </authorList>
    </citation>
    <scope>NUCLEOTIDE SEQUENCE [LARGE SCALE GENOMIC DNA]</scope>
    <source>
        <strain evidence="2">UMSG2</strain>
    </source>
</reference>
<protein>
    <submittedName>
        <fullName evidence="2">Uncharacterized protein</fullName>
    </submittedName>
</protein>
<evidence type="ECO:0000313" key="3">
    <source>
        <dbReference type="Proteomes" id="UP000286134"/>
    </source>
</evidence>
<dbReference type="STRING" id="212602.A0A420I3J2"/>
<dbReference type="Proteomes" id="UP000286134">
    <property type="component" value="Unassembled WGS sequence"/>
</dbReference>